<evidence type="ECO:0000256" key="1">
    <source>
        <dbReference type="ARBA" id="ARBA00004496"/>
    </source>
</evidence>
<evidence type="ECO:0000259" key="7">
    <source>
        <dbReference type="SMART" id="SM00988"/>
    </source>
</evidence>
<comment type="similarity">
    <text evidence="5">Belongs to the UreE family.</text>
</comment>
<comment type="caution">
    <text evidence="8">The sequence shown here is derived from an EMBL/GenBank/DDBJ whole genome shotgun (WGS) entry which is preliminary data.</text>
</comment>
<keyword evidence="3 5" id="KW-0533">Nickel</keyword>
<keyword evidence="4 5" id="KW-0143">Chaperone</keyword>
<dbReference type="InterPro" id="IPR007864">
    <property type="entry name" value="UreE_C_dom"/>
</dbReference>
<comment type="function">
    <text evidence="5">Involved in urease metallocenter assembly. Binds nickel. Probably functions as a nickel donor during metallocenter assembly.</text>
</comment>
<dbReference type="Gene3D" id="2.60.260.20">
    <property type="entry name" value="Urease metallochaperone UreE, N-terminal domain"/>
    <property type="match status" value="1"/>
</dbReference>
<dbReference type="SUPFAM" id="SSF69737">
    <property type="entry name" value="Urease metallochaperone UreE, C-terminal domain"/>
    <property type="match status" value="1"/>
</dbReference>
<evidence type="ECO:0000256" key="2">
    <source>
        <dbReference type="ARBA" id="ARBA00022490"/>
    </source>
</evidence>
<keyword evidence="9" id="KW-1185">Reference proteome</keyword>
<feature type="region of interest" description="Disordered" evidence="6">
    <location>
        <begin position="146"/>
        <end position="188"/>
    </location>
</feature>
<protein>
    <recommendedName>
        <fullName evidence="5">Urease accessory protein UreE</fullName>
    </recommendedName>
</protein>
<feature type="domain" description="UreE urease accessory N-terminal" evidence="7">
    <location>
        <begin position="20"/>
        <end position="82"/>
    </location>
</feature>
<proteinExistence type="inferred from homology"/>
<evidence type="ECO:0000256" key="5">
    <source>
        <dbReference type="HAMAP-Rule" id="MF_00822"/>
    </source>
</evidence>
<gene>
    <name evidence="5" type="primary">ureE</name>
    <name evidence="8" type="ORF">RM543_08600</name>
</gene>
<evidence type="ECO:0000256" key="6">
    <source>
        <dbReference type="SAM" id="MobiDB-lite"/>
    </source>
</evidence>
<evidence type="ECO:0000313" key="9">
    <source>
        <dbReference type="Proteomes" id="UP001265259"/>
    </source>
</evidence>
<comment type="subcellular location">
    <subcellularLocation>
        <location evidence="1 5">Cytoplasm</location>
    </subcellularLocation>
</comment>
<feature type="compositionally biased region" description="Basic and acidic residues" evidence="6">
    <location>
        <begin position="158"/>
        <end position="188"/>
    </location>
</feature>
<keyword evidence="2 5" id="KW-0963">Cytoplasm</keyword>
<name>A0ABU3DGC4_9RHOB</name>
<dbReference type="Proteomes" id="UP001265259">
    <property type="component" value="Unassembled WGS sequence"/>
</dbReference>
<dbReference type="Pfam" id="PF05194">
    <property type="entry name" value="UreE_C"/>
    <property type="match status" value="1"/>
</dbReference>
<dbReference type="SUPFAM" id="SSF69287">
    <property type="entry name" value="Urease metallochaperone UreE, N-terminal domain"/>
    <property type="match status" value="1"/>
</dbReference>
<dbReference type="InterPro" id="IPR004029">
    <property type="entry name" value="UreE_N"/>
</dbReference>
<accession>A0ABU3DGC4</accession>
<organism evidence="8 9">
    <name type="scientific">Tropicimonas omnivorans</name>
    <dbReference type="NCBI Taxonomy" id="3075590"/>
    <lineage>
        <taxon>Bacteria</taxon>
        <taxon>Pseudomonadati</taxon>
        <taxon>Pseudomonadota</taxon>
        <taxon>Alphaproteobacteria</taxon>
        <taxon>Rhodobacterales</taxon>
        <taxon>Roseobacteraceae</taxon>
        <taxon>Tropicimonas</taxon>
    </lineage>
</organism>
<dbReference type="HAMAP" id="MF_00822">
    <property type="entry name" value="UreE"/>
    <property type="match status" value="1"/>
</dbReference>
<dbReference type="InterPro" id="IPR036118">
    <property type="entry name" value="UreE_N_sf"/>
</dbReference>
<reference evidence="8 9" key="1">
    <citation type="submission" date="2023-09" db="EMBL/GenBank/DDBJ databases">
        <authorList>
            <person name="Rey-Velasco X."/>
        </authorList>
    </citation>
    <scope>NUCLEOTIDE SEQUENCE [LARGE SCALE GENOMIC DNA]</scope>
    <source>
        <strain evidence="8 9">F158</strain>
    </source>
</reference>
<dbReference type="InterPro" id="IPR012406">
    <property type="entry name" value="UreE"/>
</dbReference>
<evidence type="ECO:0000256" key="4">
    <source>
        <dbReference type="ARBA" id="ARBA00023186"/>
    </source>
</evidence>
<dbReference type="RefSeq" id="WP_311690590.1">
    <property type="nucleotide sequence ID" value="NZ_JAVRHL010000002.1"/>
</dbReference>
<dbReference type="CDD" id="cd00571">
    <property type="entry name" value="UreE"/>
    <property type="match status" value="1"/>
</dbReference>
<dbReference type="Gene3D" id="3.30.70.790">
    <property type="entry name" value="UreE, C-terminal domain"/>
    <property type="match status" value="1"/>
</dbReference>
<evidence type="ECO:0000313" key="8">
    <source>
        <dbReference type="EMBL" id="MDT0682744.1"/>
    </source>
</evidence>
<sequence>MDDKTAAEAGPNGPDAKPRRAVSVSRGTADGAADTVTLDYDGRMIRRKRLVTDSGAAIFVDLEAVTSLEEGDSLELEHGGRIGVRAAPETLLEIQGDLPRLAWHIGNRHAPCQIGDGHLLIRHDHVLAAMLRQLGADVTEITGPFRPEGGAYGHGRTMGHDHGHSGDHDHAHAHDHSHGHAHDHDPRS</sequence>
<feature type="region of interest" description="Disordered" evidence="6">
    <location>
        <begin position="1"/>
        <end position="28"/>
    </location>
</feature>
<dbReference type="EMBL" id="JAVRHL010000002">
    <property type="protein sequence ID" value="MDT0682744.1"/>
    <property type="molecule type" value="Genomic_DNA"/>
</dbReference>
<dbReference type="Pfam" id="PF02814">
    <property type="entry name" value="UreE_N"/>
    <property type="match status" value="1"/>
</dbReference>
<dbReference type="SMART" id="SM00988">
    <property type="entry name" value="UreE_N"/>
    <property type="match status" value="1"/>
</dbReference>
<evidence type="ECO:0000256" key="3">
    <source>
        <dbReference type="ARBA" id="ARBA00022596"/>
    </source>
</evidence>